<dbReference type="CDD" id="cd03024">
    <property type="entry name" value="DsbA_FrnE"/>
    <property type="match status" value="1"/>
</dbReference>
<gene>
    <name evidence="2" type="ORF">N799_12225</name>
</gene>
<dbReference type="InterPro" id="IPR001853">
    <property type="entry name" value="DSBA-like_thioredoxin_dom"/>
</dbReference>
<dbReference type="SUPFAM" id="SSF52833">
    <property type="entry name" value="Thioredoxin-like"/>
    <property type="match status" value="1"/>
</dbReference>
<sequence>MSDPTNAPVRLRIDFVSDVVCPWCAIGLAALEQALERTRGEVEADIHFQPFELNPGMAAGGEDAVEHLQRKYGMPPAQLEANQQAIVERGAALGFTFDMDRRRRIHNTFDAHRLLHWAEAEGRARELKHALLRGYFTEGRDVSDHDTLADIAAAAGLPADGARRILAGDMYADEVRIAEQFFQANGIRSVPAVILERKHLVSGGQPVDVFEQALRQVAAAKLAGAASA</sequence>
<dbReference type="Proteomes" id="UP000029989">
    <property type="component" value="Unassembled WGS sequence"/>
</dbReference>
<feature type="domain" description="DSBA-like thioredoxin" evidence="1">
    <location>
        <begin position="13"/>
        <end position="214"/>
    </location>
</feature>
<reference evidence="2 3" key="1">
    <citation type="journal article" date="2015" name="Stand. Genomic Sci.">
        <title>Genomic information of the arsenic-resistant bacterium Lysobacter arseniciresistens type strain ZS79(T) and comparison of Lysobacter draft genomes.</title>
        <authorList>
            <person name="Liu L."/>
            <person name="Zhang S."/>
            <person name="Luo M."/>
            <person name="Wang G."/>
        </authorList>
    </citation>
    <scope>NUCLEOTIDE SEQUENCE [LARGE SCALE GENOMIC DNA]</scope>
    <source>
        <strain evidence="2 3">ZS79</strain>
    </source>
</reference>
<evidence type="ECO:0000313" key="2">
    <source>
        <dbReference type="EMBL" id="KGM56967.1"/>
    </source>
</evidence>
<dbReference type="EMBL" id="AVPT01000006">
    <property type="protein sequence ID" value="KGM56967.1"/>
    <property type="molecule type" value="Genomic_DNA"/>
</dbReference>
<dbReference type="PANTHER" id="PTHR13887">
    <property type="entry name" value="GLUTATHIONE S-TRANSFERASE KAPPA"/>
    <property type="match status" value="1"/>
</dbReference>
<dbReference type="PANTHER" id="PTHR13887:SF41">
    <property type="entry name" value="THIOREDOXIN SUPERFAMILY PROTEIN"/>
    <property type="match status" value="1"/>
</dbReference>
<dbReference type="Pfam" id="PF01323">
    <property type="entry name" value="DSBA"/>
    <property type="match status" value="1"/>
</dbReference>
<dbReference type="InterPro" id="IPR036249">
    <property type="entry name" value="Thioredoxin-like_sf"/>
</dbReference>
<dbReference type="GO" id="GO:0016491">
    <property type="term" value="F:oxidoreductase activity"/>
    <property type="evidence" value="ECO:0007669"/>
    <property type="project" value="InterPro"/>
</dbReference>
<dbReference type="OrthoDB" id="9799122at2"/>
<accession>A0A0A0F6H3</accession>
<organism evidence="2 3">
    <name type="scientific">Lysobacter arseniciresistens ZS79</name>
    <dbReference type="NCBI Taxonomy" id="913325"/>
    <lineage>
        <taxon>Bacteria</taxon>
        <taxon>Pseudomonadati</taxon>
        <taxon>Pseudomonadota</taxon>
        <taxon>Gammaproteobacteria</taxon>
        <taxon>Lysobacterales</taxon>
        <taxon>Lysobacteraceae</taxon>
        <taxon>Novilysobacter</taxon>
    </lineage>
</organism>
<keyword evidence="3" id="KW-1185">Reference proteome</keyword>
<dbReference type="RefSeq" id="WP_036208708.1">
    <property type="nucleotide sequence ID" value="NZ_AVPT01000006.1"/>
</dbReference>
<evidence type="ECO:0000313" key="3">
    <source>
        <dbReference type="Proteomes" id="UP000029989"/>
    </source>
</evidence>
<dbReference type="STRING" id="913325.N799_12225"/>
<comment type="caution">
    <text evidence="2">The sequence shown here is derived from an EMBL/GenBank/DDBJ whole genome shotgun (WGS) entry which is preliminary data.</text>
</comment>
<name>A0A0A0F6H3_9GAMM</name>
<dbReference type="Gene3D" id="3.40.30.10">
    <property type="entry name" value="Glutaredoxin"/>
    <property type="match status" value="1"/>
</dbReference>
<evidence type="ECO:0000259" key="1">
    <source>
        <dbReference type="Pfam" id="PF01323"/>
    </source>
</evidence>
<dbReference type="AlphaFoldDB" id="A0A0A0F6H3"/>
<dbReference type="eggNOG" id="COG2761">
    <property type="taxonomic scope" value="Bacteria"/>
</dbReference>
<proteinExistence type="predicted"/>
<protein>
    <submittedName>
        <fullName evidence="2">DSBA oxidoreductase</fullName>
    </submittedName>
</protein>